<evidence type="ECO:0000313" key="1">
    <source>
        <dbReference type="EMBL" id="KAH9695125.1"/>
    </source>
</evidence>
<proteinExistence type="predicted"/>
<dbReference type="EMBL" id="CM039177">
    <property type="protein sequence ID" value="KAH9695125.1"/>
    <property type="molecule type" value="Genomic_DNA"/>
</dbReference>
<accession>A0ACB8IDS9</accession>
<keyword evidence="2" id="KW-1185">Reference proteome</keyword>
<dbReference type="Proteomes" id="UP000829398">
    <property type="component" value="Chromosome 8"/>
</dbReference>
<comment type="caution">
    <text evidence="1">The sequence shown here is derived from an EMBL/GenBank/DDBJ whole genome shotgun (WGS) entry which is preliminary data.</text>
</comment>
<gene>
    <name evidence="1" type="ORF">KPL71_022641</name>
</gene>
<organism evidence="1 2">
    <name type="scientific">Citrus sinensis</name>
    <name type="common">Sweet orange</name>
    <name type="synonym">Citrus aurantium var. sinensis</name>
    <dbReference type="NCBI Taxonomy" id="2711"/>
    <lineage>
        <taxon>Eukaryota</taxon>
        <taxon>Viridiplantae</taxon>
        <taxon>Streptophyta</taxon>
        <taxon>Embryophyta</taxon>
        <taxon>Tracheophyta</taxon>
        <taxon>Spermatophyta</taxon>
        <taxon>Magnoliopsida</taxon>
        <taxon>eudicotyledons</taxon>
        <taxon>Gunneridae</taxon>
        <taxon>Pentapetalae</taxon>
        <taxon>rosids</taxon>
        <taxon>malvids</taxon>
        <taxon>Sapindales</taxon>
        <taxon>Rutaceae</taxon>
        <taxon>Aurantioideae</taxon>
        <taxon>Citrus</taxon>
    </lineage>
</organism>
<reference evidence="2" key="1">
    <citation type="journal article" date="2023" name="Hortic. Res.">
        <title>A chromosome-level phased genome enabling allele-level studies in sweet orange: a case study on citrus Huanglongbing tolerance.</title>
        <authorList>
            <person name="Wu B."/>
            <person name="Yu Q."/>
            <person name="Deng Z."/>
            <person name="Duan Y."/>
            <person name="Luo F."/>
            <person name="Gmitter F. Jr."/>
        </authorList>
    </citation>
    <scope>NUCLEOTIDE SEQUENCE [LARGE SCALE GENOMIC DNA]</scope>
    <source>
        <strain evidence="2">cv. Valencia</strain>
    </source>
</reference>
<evidence type="ECO:0000313" key="2">
    <source>
        <dbReference type="Proteomes" id="UP000829398"/>
    </source>
</evidence>
<sequence length="323" mass="35603">MSAESLDNSHSSSLYCGEEDAAAAADGGSDMVSCDTTDTWIFHNQSPAFDVVDDADADDVVSRLIDRESEIHHMLHPDYLHRFRDCSVFVTARQDSINWILNLANGWPLQLLSVACLSLAAKMEETQVPLLLDLQIFDPRFVFEPKTVQRMELRVMSVLNWRLNSITPFDYLHYFISKLPASSSEPGSFTRFLWSSSDLIIRTTRVVNFLGFAPSTIAAAAVLCAAGESLDSSAICYQRLNEEMVRSCHQLMEEYLIDTCPSAQVKDQSVEPQVAPPSPVGVLDAAACGSCDTRSDNPGSSNQVEAELCAKRLRSSAPDVQQP</sequence>
<protein>
    <submittedName>
        <fullName evidence="1">Cyclin N-terminal domain-containing protein</fullName>
    </submittedName>
</protein>
<name>A0ACB8IDS9_CITSI</name>